<dbReference type="EMBL" id="BMNM01000011">
    <property type="protein sequence ID" value="GGI84432.1"/>
    <property type="molecule type" value="Genomic_DNA"/>
</dbReference>
<evidence type="ECO:0000313" key="1">
    <source>
        <dbReference type="EMBL" id="BDR92681.1"/>
    </source>
</evidence>
<dbReference type="RefSeq" id="WP_243680336.1">
    <property type="nucleotide sequence ID" value="NZ_BBBK01000009.1"/>
</dbReference>
<reference evidence="1" key="4">
    <citation type="journal article" date="2023" name="Microbiol. Resour. Announc.">
        <title>Complete Genome Sequence of Vulcanisaeta souniana Strain IC-059, a Hyperthermophilic Archaeon Isolated from Hot Spring Water in Japan.</title>
        <authorList>
            <person name="Kato S."/>
            <person name="Itoh T."/>
            <person name="Wu L."/>
            <person name="Ma J."/>
            <person name="Ohkuma M."/>
        </authorList>
    </citation>
    <scope>NUCLEOTIDE SEQUENCE</scope>
    <source>
        <strain evidence="1">JCM 11219</strain>
    </source>
</reference>
<organism evidence="2 3">
    <name type="scientific">Vulcanisaeta souniana JCM 11219</name>
    <dbReference type="NCBI Taxonomy" id="1293586"/>
    <lineage>
        <taxon>Archaea</taxon>
        <taxon>Thermoproteota</taxon>
        <taxon>Thermoprotei</taxon>
        <taxon>Thermoproteales</taxon>
        <taxon>Thermoproteaceae</taxon>
        <taxon>Vulcanisaeta</taxon>
    </lineage>
</organism>
<evidence type="ECO:0000313" key="3">
    <source>
        <dbReference type="Proteomes" id="UP000657075"/>
    </source>
</evidence>
<dbReference type="Proteomes" id="UP000657075">
    <property type="component" value="Unassembled WGS sequence"/>
</dbReference>
<dbReference type="Proteomes" id="UP001060771">
    <property type="component" value="Chromosome"/>
</dbReference>
<keyword evidence="4" id="KW-1185">Reference proteome</keyword>
<evidence type="ECO:0000313" key="2">
    <source>
        <dbReference type="EMBL" id="GGI84432.1"/>
    </source>
</evidence>
<reference evidence="2" key="1">
    <citation type="journal article" date="2014" name="Int. J. Syst. Evol. Microbiol.">
        <title>Complete genome sequence of Corynebacterium casei LMG S-19264T (=DSM 44701T), isolated from a smear-ripened cheese.</title>
        <authorList>
            <consortium name="US DOE Joint Genome Institute (JGI-PGF)"/>
            <person name="Walter F."/>
            <person name="Albersmeier A."/>
            <person name="Kalinowski J."/>
            <person name="Ruckert C."/>
        </authorList>
    </citation>
    <scope>NUCLEOTIDE SEQUENCE</scope>
    <source>
        <strain evidence="2">JCM 11219</strain>
    </source>
</reference>
<accession>A0A830EC06</accession>
<dbReference type="AlphaFoldDB" id="A0A830EC06"/>
<reference evidence="2" key="2">
    <citation type="submission" date="2020-09" db="EMBL/GenBank/DDBJ databases">
        <authorList>
            <person name="Sun Q."/>
            <person name="Ohkuma M."/>
        </authorList>
    </citation>
    <scope>NUCLEOTIDE SEQUENCE</scope>
    <source>
        <strain evidence="2">JCM 11219</strain>
    </source>
</reference>
<proteinExistence type="predicted"/>
<reference evidence="4" key="3">
    <citation type="submission" date="2022-09" db="EMBL/GenBank/DDBJ databases">
        <title>Complete genome sequence of Vulcanisaeta souniana.</title>
        <authorList>
            <person name="Kato S."/>
            <person name="Itoh T."/>
            <person name="Ohkuma M."/>
        </authorList>
    </citation>
    <scope>NUCLEOTIDE SEQUENCE [LARGE SCALE GENOMIC DNA]</scope>
    <source>
        <strain evidence="4">JCM 11219</strain>
    </source>
</reference>
<evidence type="ECO:0000313" key="4">
    <source>
        <dbReference type="Proteomes" id="UP001060771"/>
    </source>
</evidence>
<name>A0A830EC06_9CREN</name>
<dbReference type="EMBL" id="AP026830">
    <property type="protein sequence ID" value="BDR92681.1"/>
    <property type="molecule type" value="Genomic_DNA"/>
</dbReference>
<protein>
    <submittedName>
        <fullName evidence="2">Uncharacterized protein</fullName>
    </submittedName>
</protein>
<gene>
    <name evidence="2" type="ORF">GCM10007112_21740</name>
    <name evidence="1" type="ORF">Vsou_17740</name>
</gene>
<sequence length="80" mass="9229">MHKGAAMCHVSVIEFFHNYAEPDEFFNKAVLEVGSRYVNGSVRPFIERFLKPRLYVGIDLEPGLFVDVVVFTETLEHVRN</sequence>